<dbReference type="AlphaFoldDB" id="A0A8C2VZZ3"/>
<reference evidence="2" key="2">
    <citation type="submission" date="2025-09" db="UniProtKB">
        <authorList>
            <consortium name="Ensembl"/>
        </authorList>
    </citation>
    <scope>IDENTIFICATION</scope>
</reference>
<dbReference type="Proteomes" id="UP000694398">
    <property type="component" value="Unassembled WGS sequence"/>
</dbReference>
<keyword evidence="3" id="KW-1185">Reference proteome</keyword>
<accession>A0A8C2VZZ3</accession>
<evidence type="ECO:0000313" key="2">
    <source>
        <dbReference type="Ensembl" id="ENSCLAP00000021984.1"/>
    </source>
</evidence>
<name>A0A8C2VZZ3_CHILA</name>
<sequence length="27" mass="2764">MTTYRPLPSDGVDLAASCGARGTDVLP</sequence>
<proteinExistence type="predicted"/>
<organism evidence="2 3">
    <name type="scientific">Chinchilla lanigera</name>
    <name type="common">Long-tailed chinchilla</name>
    <name type="synonym">Chinchilla villidera</name>
    <dbReference type="NCBI Taxonomy" id="34839"/>
    <lineage>
        <taxon>Eukaryota</taxon>
        <taxon>Metazoa</taxon>
        <taxon>Chordata</taxon>
        <taxon>Craniata</taxon>
        <taxon>Vertebrata</taxon>
        <taxon>Euteleostomi</taxon>
        <taxon>Mammalia</taxon>
        <taxon>Eutheria</taxon>
        <taxon>Euarchontoglires</taxon>
        <taxon>Glires</taxon>
        <taxon>Rodentia</taxon>
        <taxon>Hystricomorpha</taxon>
        <taxon>Chinchillidae</taxon>
        <taxon>Chinchilla</taxon>
    </lineage>
</organism>
<dbReference type="Ensembl" id="ENSCLAT00000022188.1">
    <property type="protein sequence ID" value="ENSCLAP00000021984.1"/>
    <property type="gene ID" value="ENSCLAG00000015062.1"/>
</dbReference>
<evidence type="ECO:0000256" key="1">
    <source>
        <dbReference type="SAM" id="MobiDB-lite"/>
    </source>
</evidence>
<feature type="region of interest" description="Disordered" evidence="1">
    <location>
        <begin position="1"/>
        <end position="27"/>
    </location>
</feature>
<dbReference type="OMA" id="EDMGEPR"/>
<evidence type="ECO:0000313" key="3">
    <source>
        <dbReference type="Proteomes" id="UP000694398"/>
    </source>
</evidence>
<gene>
    <name evidence="2" type="primary">SIPA1L3</name>
</gene>
<protein>
    <submittedName>
        <fullName evidence="2">Signal induced proliferation associated 1 like 3</fullName>
    </submittedName>
</protein>
<reference evidence="2" key="1">
    <citation type="submission" date="2025-08" db="UniProtKB">
        <authorList>
            <consortium name="Ensembl"/>
        </authorList>
    </citation>
    <scope>IDENTIFICATION</scope>
</reference>
<dbReference type="GeneTree" id="ENSGT00940000159183"/>